<reference evidence="2" key="1">
    <citation type="journal article" date="2019" name="Int. J. Syst. Evol. Microbiol.">
        <title>The Global Catalogue of Microorganisms (GCM) 10K type strain sequencing project: providing services to taxonomists for standard genome sequencing and annotation.</title>
        <authorList>
            <consortium name="The Broad Institute Genomics Platform"/>
            <consortium name="The Broad Institute Genome Sequencing Center for Infectious Disease"/>
            <person name="Wu L."/>
            <person name="Ma J."/>
        </authorList>
    </citation>
    <scope>NUCLEOTIDE SEQUENCE [LARGE SCALE GENOMIC DNA]</scope>
    <source>
        <strain evidence="2">CECT 7297</strain>
    </source>
</reference>
<sequence>MRPIARSGVAVLVATTLSRCPAHAETKDPAEAIRGTRKRTCLPIDPFQ</sequence>
<keyword evidence="2" id="KW-1185">Reference proteome</keyword>
<proteinExistence type="predicted"/>
<protein>
    <submittedName>
        <fullName evidence="1">Uncharacterized protein</fullName>
    </submittedName>
</protein>
<gene>
    <name evidence="1" type="ORF">ACFOZ5_08975</name>
</gene>
<organism evidence="1 2">
    <name type="scientific">Marinobacter lacisalsi</name>
    <dbReference type="NCBI Taxonomy" id="475979"/>
    <lineage>
        <taxon>Bacteria</taxon>
        <taxon>Pseudomonadati</taxon>
        <taxon>Pseudomonadota</taxon>
        <taxon>Gammaproteobacteria</taxon>
        <taxon>Pseudomonadales</taxon>
        <taxon>Marinobacteraceae</taxon>
        <taxon>Marinobacter</taxon>
    </lineage>
</organism>
<dbReference type="RefSeq" id="WP_379886705.1">
    <property type="nucleotide sequence ID" value="NZ_JBHSDI010000012.1"/>
</dbReference>
<accession>A0ABV8QJA5</accession>
<dbReference type="Proteomes" id="UP001595798">
    <property type="component" value="Unassembled WGS sequence"/>
</dbReference>
<name>A0ABV8QJA5_9GAMM</name>
<evidence type="ECO:0000313" key="2">
    <source>
        <dbReference type="Proteomes" id="UP001595798"/>
    </source>
</evidence>
<comment type="caution">
    <text evidence="1">The sequence shown here is derived from an EMBL/GenBank/DDBJ whole genome shotgun (WGS) entry which is preliminary data.</text>
</comment>
<dbReference type="EMBL" id="JBHSDI010000012">
    <property type="protein sequence ID" value="MFC4259159.1"/>
    <property type="molecule type" value="Genomic_DNA"/>
</dbReference>
<evidence type="ECO:0000313" key="1">
    <source>
        <dbReference type="EMBL" id="MFC4259159.1"/>
    </source>
</evidence>